<dbReference type="InterPro" id="IPR036865">
    <property type="entry name" value="CRAL-TRIO_dom_sf"/>
</dbReference>
<dbReference type="AlphaFoldDB" id="R4XEN2"/>
<evidence type="ECO:0000313" key="2">
    <source>
        <dbReference type="Proteomes" id="UP000013776"/>
    </source>
</evidence>
<protein>
    <submittedName>
        <fullName evidence="1">Uncharacterized protein</fullName>
    </submittedName>
</protein>
<dbReference type="Gene3D" id="3.40.525.10">
    <property type="entry name" value="CRAL-TRIO lipid binding domain"/>
    <property type="match status" value="1"/>
</dbReference>
<dbReference type="eggNOG" id="ENOG502SJ2M">
    <property type="taxonomic scope" value="Eukaryota"/>
</dbReference>
<dbReference type="EMBL" id="CAHR02000110">
    <property type="protein sequence ID" value="CCG82931.1"/>
    <property type="molecule type" value="Genomic_DNA"/>
</dbReference>
<dbReference type="VEuPathDB" id="FungiDB:TAPDE_002685"/>
<comment type="caution">
    <text evidence="1">The sequence shown here is derived from an EMBL/GenBank/DDBJ whole genome shotgun (WGS) entry which is preliminary data.</text>
</comment>
<sequence>MNYQVWDAAIQDAIASLPTAEVTSRSQRFLRQFPTALTQFRQRLSNTDLAIPLADFQKHPTFLLRWLLADWKDEEKKVLRIELNDIMGLATKAIQATQRWRAGEGDNWKTWGFKDMDDLYNNLKTPPDQERKLQTWFFQRFCGLDNENHPIHYELLPNTYEQQLIHPLSIRRIVNNEHTLRHRILLLNPPPEPARDGTSIDSASSTRPDVLSNPILGATWVLDARNLSLWYSSAIYRTATALIDHSTKITSAHYPEQGYRAVVLNLGVVFGSLYNVAIKAMPATTQATTRCYIGKDVMEEIMGSWEKVPGICRNPKQTELTPAEEERYRFDRGPFVV</sequence>
<dbReference type="STRING" id="1097556.R4XEN2"/>
<reference evidence="1 2" key="1">
    <citation type="journal article" date="2013" name="MBio">
        <title>Genome sequencing of the plant pathogen Taphrina deformans, the causal agent of peach leaf curl.</title>
        <authorList>
            <person name="Cisse O.H."/>
            <person name="Almeida J.M.G.C.F."/>
            <person name="Fonseca A."/>
            <person name="Kumar A.A."/>
            <person name="Salojaervi J."/>
            <person name="Overmyer K."/>
            <person name="Hauser P.M."/>
            <person name="Pagni M."/>
        </authorList>
    </citation>
    <scope>NUCLEOTIDE SEQUENCE [LARGE SCALE GENOMIC DNA]</scope>
    <source>
        <strain evidence="2">PYCC 5710 / ATCC 11124 / CBS 356.35 / IMI 108563 / JCM 9778 / NBRC 8474</strain>
    </source>
</reference>
<keyword evidence="2" id="KW-1185">Reference proteome</keyword>
<accession>R4XEN2</accession>
<evidence type="ECO:0000313" key="1">
    <source>
        <dbReference type="EMBL" id="CCG82931.1"/>
    </source>
</evidence>
<proteinExistence type="predicted"/>
<dbReference type="SUPFAM" id="SSF52087">
    <property type="entry name" value="CRAL/TRIO domain"/>
    <property type="match status" value="1"/>
</dbReference>
<gene>
    <name evidence="1" type="ORF">TAPDE_002685</name>
</gene>
<organism evidence="1 2">
    <name type="scientific">Taphrina deformans (strain PYCC 5710 / ATCC 11124 / CBS 356.35 / IMI 108563 / JCM 9778 / NBRC 8474)</name>
    <name type="common">Peach leaf curl fungus</name>
    <name type="synonym">Lalaria deformans</name>
    <dbReference type="NCBI Taxonomy" id="1097556"/>
    <lineage>
        <taxon>Eukaryota</taxon>
        <taxon>Fungi</taxon>
        <taxon>Dikarya</taxon>
        <taxon>Ascomycota</taxon>
        <taxon>Taphrinomycotina</taxon>
        <taxon>Taphrinomycetes</taxon>
        <taxon>Taphrinales</taxon>
        <taxon>Taphrinaceae</taxon>
        <taxon>Taphrina</taxon>
    </lineage>
</organism>
<dbReference type="OrthoDB" id="5286255at2759"/>
<name>R4XEN2_TAPDE</name>
<dbReference type="Proteomes" id="UP000013776">
    <property type="component" value="Unassembled WGS sequence"/>
</dbReference>